<name>V4CFV8_LOTGI</name>
<dbReference type="GeneID" id="20243781"/>
<evidence type="ECO:0000256" key="5">
    <source>
        <dbReference type="ARBA" id="ARBA00023136"/>
    </source>
</evidence>
<gene>
    <name evidence="8" type="ORF">LOTGIDRAFT_176462</name>
</gene>
<dbReference type="Gene3D" id="6.10.110.10">
    <property type="match status" value="1"/>
</dbReference>
<evidence type="ECO:0000256" key="3">
    <source>
        <dbReference type="ARBA" id="ARBA00022692"/>
    </source>
</evidence>
<dbReference type="KEGG" id="lgi:LOTGIDRAFT_176462"/>
<keyword evidence="5 6" id="KW-0472">Membrane</keyword>
<evidence type="ECO:0000313" key="8">
    <source>
        <dbReference type="EMBL" id="ESP00920.1"/>
    </source>
</evidence>
<dbReference type="PANTHER" id="PTHR16932:SF18">
    <property type="entry name" value="INTERFERON, ALPHA-INDUCIBLE PROTEIN 27-LIKE 2"/>
    <property type="match status" value="1"/>
</dbReference>
<evidence type="ECO:0000256" key="7">
    <source>
        <dbReference type="SAM" id="SignalP"/>
    </source>
</evidence>
<keyword evidence="3 6" id="KW-0812">Transmembrane</keyword>
<keyword evidence="4 6" id="KW-1133">Transmembrane helix</keyword>
<comment type="similarity">
    <text evidence="2">Belongs to the IFI6/IFI27 family.</text>
</comment>
<keyword evidence="9" id="KW-1185">Reference proteome</keyword>
<dbReference type="Pfam" id="PF06140">
    <property type="entry name" value="Ifi-6-16"/>
    <property type="match status" value="1"/>
</dbReference>
<dbReference type="OMA" id="FMAPCAL"/>
<dbReference type="GO" id="GO:0031966">
    <property type="term" value="C:mitochondrial membrane"/>
    <property type="evidence" value="ECO:0007669"/>
    <property type="project" value="TreeGrafter"/>
</dbReference>
<dbReference type="PANTHER" id="PTHR16932">
    <property type="entry name" value="INTERFERON ALPHA-INDUCIBLE PROTEIN 27"/>
    <property type="match status" value="1"/>
</dbReference>
<evidence type="ECO:0000256" key="6">
    <source>
        <dbReference type="SAM" id="Phobius"/>
    </source>
</evidence>
<dbReference type="CTD" id="20243781"/>
<sequence>MNSQNMVGILLCLVLLNTNTVTCITFGDVVVGALVGGAVIVGGPLVLGAVGFTGAGITAGSVAAGMMSTAAVTNGGAVAAGSTVAVLQSVGAAGFAAGTKAAIVAGTTGLYATVEKFYYSY</sequence>
<comment type="subcellular location">
    <subcellularLocation>
        <location evidence="1">Membrane</location>
        <topology evidence="1">Multi-pass membrane protein</topology>
    </subcellularLocation>
</comment>
<proteinExistence type="inferred from homology"/>
<dbReference type="GO" id="GO:0001836">
    <property type="term" value="P:release of cytochrome c from mitochondria"/>
    <property type="evidence" value="ECO:0007669"/>
    <property type="project" value="TreeGrafter"/>
</dbReference>
<protein>
    <submittedName>
        <fullName evidence="8">Uncharacterized protein</fullName>
    </submittedName>
</protein>
<dbReference type="InterPro" id="IPR009311">
    <property type="entry name" value="IFI6/IFI27-like"/>
</dbReference>
<feature type="signal peptide" evidence="7">
    <location>
        <begin position="1"/>
        <end position="23"/>
    </location>
</feature>
<dbReference type="RefSeq" id="XP_009048393.1">
    <property type="nucleotide sequence ID" value="XM_009050145.1"/>
</dbReference>
<dbReference type="HOGENOM" id="CLU_2136285_0_0_1"/>
<dbReference type="InterPro" id="IPR038213">
    <property type="entry name" value="IFI6/IFI27-like_sf"/>
</dbReference>
<dbReference type="EMBL" id="KB200636">
    <property type="protein sequence ID" value="ESP00920.1"/>
    <property type="molecule type" value="Genomic_DNA"/>
</dbReference>
<evidence type="ECO:0000256" key="2">
    <source>
        <dbReference type="ARBA" id="ARBA00007262"/>
    </source>
</evidence>
<evidence type="ECO:0000313" key="9">
    <source>
        <dbReference type="Proteomes" id="UP000030746"/>
    </source>
</evidence>
<evidence type="ECO:0000256" key="1">
    <source>
        <dbReference type="ARBA" id="ARBA00004141"/>
    </source>
</evidence>
<accession>V4CFV8</accession>
<reference evidence="8 9" key="1">
    <citation type="journal article" date="2013" name="Nature">
        <title>Insights into bilaterian evolution from three spiralian genomes.</title>
        <authorList>
            <person name="Simakov O."/>
            <person name="Marletaz F."/>
            <person name="Cho S.J."/>
            <person name="Edsinger-Gonzales E."/>
            <person name="Havlak P."/>
            <person name="Hellsten U."/>
            <person name="Kuo D.H."/>
            <person name="Larsson T."/>
            <person name="Lv J."/>
            <person name="Arendt D."/>
            <person name="Savage R."/>
            <person name="Osoegawa K."/>
            <person name="de Jong P."/>
            <person name="Grimwood J."/>
            <person name="Chapman J.A."/>
            <person name="Shapiro H."/>
            <person name="Aerts A."/>
            <person name="Otillar R.P."/>
            <person name="Terry A.Y."/>
            <person name="Boore J.L."/>
            <person name="Grigoriev I.V."/>
            <person name="Lindberg D.R."/>
            <person name="Seaver E.C."/>
            <person name="Weisblat D.A."/>
            <person name="Putnam N.H."/>
            <person name="Rokhsar D.S."/>
        </authorList>
    </citation>
    <scope>NUCLEOTIDE SEQUENCE [LARGE SCALE GENOMIC DNA]</scope>
</reference>
<feature type="chain" id="PRO_5004717982" evidence="7">
    <location>
        <begin position="24"/>
        <end position="121"/>
    </location>
</feature>
<dbReference type="AlphaFoldDB" id="V4CFV8"/>
<feature type="transmembrane region" description="Helical" evidence="6">
    <location>
        <begin position="33"/>
        <end position="57"/>
    </location>
</feature>
<keyword evidence="7" id="KW-0732">Signal</keyword>
<organism evidence="8 9">
    <name type="scientific">Lottia gigantea</name>
    <name type="common">Giant owl limpet</name>
    <dbReference type="NCBI Taxonomy" id="225164"/>
    <lineage>
        <taxon>Eukaryota</taxon>
        <taxon>Metazoa</taxon>
        <taxon>Spiralia</taxon>
        <taxon>Lophotrochozoa</taxon>
        <taxon>Mollusca</taxon>
        <taxon>Gastropoda</taxon>
        <taxon>Patellogastropoda</taxon>
        <taxon>Lottioidea</taxon>
        <taxon>Lottiidae</taxon>
        <taxon>Lottia</taxon>
    </lineage>
</organism>
<dbReference type="Proteomes" id="UP000030746">
    <property type="component" value="Unassembled WGS sequence"/>
</dbReference>
<evidence type="ECO:0000256" key="4">
    <source>
        <dbReference type="ARBA" id="ARBA00022989"/>
    </source>
</evidence>
<dbReference type="GO" id="GO:0097193">
    <property type="term" value="P:intrinsic apoptotic signaling pathway"/>
    <property type="evidence" value="ECO:0007669"/>
    <property type="project" value="TreeGrafter"/>
</dbReference>